<evidence type="ECO:0000256" key="5">
    <source>
        <dbReference type="ARBA" id="ARBA00023136"/>
    </source>
</evidence>
<evidence type="ECO:0000256" key="4">
    <source>
        <dbReference type="ARBA" id="ARBA00022989"/>
    </source>
</evidence>
<feature type="transmembrane region" description="Helical" evidence="6">
    <location>
        <begin position="58"/>
        <end position="79"/>
    </location>
</feature>
<feature type="transmembrane region" description="Helical" evidence="6">
    <location>
        <begin position="311"/>
        <end position="330"/>
    </location>
</feature>
<accession>A0A4S4E6V7</accession>
<dbReference type="GO" id="GO:0015297">
    <property type="term" value="F:antiporter activity"/>
    <property type="evidence" value="ECO:0007669"/>
    <property type="project" value="InterPro"/>
</dbReference>
<dbReference type="PANTHER" id="PTHR11206">
    <property type="entry name" value="MULTIDRUG RESISTANCE PROTEIN"/>
    <property type="match status" value="1"/>
</dbReference>
<evidence type="ECO:0000256" key="2">
    <source>
        <dbReference type="ARBA" id="ARBA00010199"/>
    </source>
</evidence>
<evidence type="ECO:0000256" key="6">
    <source>
        <dbReference type="RuleBase" id="RU004914"/>
    </source>
</evidence>
<dbReference type="STRING" id="542762.A0A4S4E6V7"/>
<feature type="transmembrane region" description="Helical" evidence="6">
    <location>
        <begin position="91"/>
        <end position="109"/>
    </location>
</feature>
<evidence type="ECO:0000256" key="3">
    <source>
        <dbReference type="ARBA" id="ARBA00022692"/>
    </source>
</evidence>
<feature type="transmembrane region" description="Helical" evidence="6">
    <location>
        <begin position="205"/>
        <end position="227"/>
    </location>
</feature>
<dbReference type="GO" id="GO:0016020">
    <property type="term" value="C:membrane"/>
    <property type="evidence" value="ECO:0007669"/>
    <property type="project" value="UniProtKB-SubCell"/>
</dbReference>
<feature type="transmembrane region" description="Helical" evidence="6">
    <location>
        <begin position="502"/>
        <end position="526"/>
    </location>
</feature>
<dbReference type="InterPro" id="IPR045069">
    <property type="entry name" value="MATE_euk"/>
</dbReference>
<sequence>MSVNTNGSESSDVIPLLDYCGGGGEHEHGGRDGGDRWWNKVLDMEEAKKQVLFSMPMIITNVSYYLIPVVAVMFAGHLGDLELASSNLANSWATVTGFAFMIVTQPVAADRPACRRRCPGPIVAATAPPSPPARLRLRLLPLLWPPLVHSSSFLLFSFSASEKKIEIREIRESSFSSSLARSICLSGALETLCGQGYGAKLYRMLGIYLQASCIISLFFSIIVSILWLYSKPILILLHQEPQISESSALYIKFLIPGLFAYGFLQNILRFLQTQSVVAPLVVCSVLPLIIHIGITYLLVHKTGLGFKGAAMAVSVSLWIAVVMLAGYVLWAKKFKDTWNGFLLESFHHVLSNLKLALPSAAMVCLEYWAFELLVLLAGLMPNSEITTSLIAMCVNTEAIAYMITYGLSAAASTRVSNELGAGNPDRAKLAMGVTLKLSIFLALTVVLALTFGHNIWAGFFSDSSTIIQKFASLTPFLVVSIIFDSFQGVLSGVARGCGWQHLAVYINLGTFYCIGMPIAILLAFKFKLYAQGLWLGLICGLSCQAGTLLLLTKFSKWAKMELSENSHEESPVLV</sequence>
<keyword evidence="5 6" id="KW-0472">Membrane</keyword>
<dbReference type="NCBIfam" id="TIGR00797">
    <property type="entry name" value="matE"/>
    <property type="match status" value="1"/>
</dbReference>
<keyword evidence="8" id="KW-1185">Reference proteome</keyword>
<comment type="subcellular location">
    <subcellularLocation>
        <location evidence="1">Membrane</location>
        <topology evidence="1">Multi-pass membrane protein</topology>
    </subcellularLocation>
</comment>
<protein>
    <recommendedName>
        <fullName evidence="6">Protein DETOXIFICATION</fullName>
    </recommendedName>
    <alternativeName>
        <fullName evidence="6">Multidrug and toxic compound extrusion protein</fullName>
    </alternativeName>
</protein>
<comment type="similarity">
    <text evidence="2 6">Belongs to the multi antimicrobial extrusion (MATE) (TC 2.A.66.1) family.</text>
</comment>
<feature type="transmembrane region" description="Helical" evidence="6">
    <location>
        <begin position="429"/>
        <end position="450"/>
    </location>
</feature>
<dbReference type="CDD" id="cd13132">
    <property type="entry name" value="MATE_eukaryotic"/>
    <property type="match status" value="1"/>
</dbReference>
<organism evidence="7 8">
    <name type="scientific">Camellia sinensis var. sinensis</name>
    <name type="common">China tea</name>
    <dbReference type="NCBI Taxonomy" id="542762"/>
    <lineage>
        <taxon>Eukaryota</taxon>
        <taxon>Viridiplantae</taxon>
        <taxon>Streptophyta</taxon>
        <taxon>Embryophyta</taxon>
        <taxon>Tracheophyta</taxon>
        <taxon>Spermatophyta</taxon>
        <taxon>Magnoliopsida</taxon>
        <taxon>eudicotyledons</taxon>
        <taxon>Gunneridae</taxon>
        <taxon>Pentapetalae</taxon>
        <taxon>asterids</taxon>
        <taxon>Ericales</taxon>
        <taxon>Theaceae</taxon>
        <taxon>Camellia</taxon>
    </lineage>
</organism>
<evidence type="ECO:0000313" key="7">
    <source>
        <dbReference type="EMBL" id="THG11086.1"/>
    </source>
</evidence>
<dbReference type="GO" id="GO:1990961">
    <property type="term" value="P:xenobiotic detoxification by transmembrane export across the plasma membrane"/>
    <property type="evidence" value="ECO:0007669"/>
    <property type="project" value="InterPro"/>
</dbReference>
<name>A0A4S4E6V7_CAMSN</name>
<gene>
    <name evidence="7" type="ORF">TEA_002617</name>
</gene>
<dbReference type="Proteomes" id="UP000306102">
    <property type="component" value="Unassembled WGS sequence"/>
</dbReference>
<dbReference type="AlphaFoldDB" id="A0A4S4E6V7"/>
<dbReference type="InterPro" id="IPR002528">
    <property type="entry name" value="MATE_fam"/>
</dbReference>
<feature type="transmembrane region" description="Helical" evidence="6">
    <location>
        <begin position="355"/>
        <end position="379"/>
    </location>
</feature>
<feature type="transmembrane region" description="Helical" evidence="6">
    <location>
        <begin position="385"/>
        <end position="408"/>
    </location>
</feature>
<feature type="transmembrane region" description="Helical" evidence="6">
    <location>
        <begin position="532"/>
        <end position="551"/>
    </location>
</feature>
<reference evidence="7 8" key="1">
    <citation type="journal article" date="2018" name="Proc. Natl. Acad. Sci. U.S.A.">
        <title>Draft genome sequence of Camellia sinensis var. sinensis provides insights into the evolution of the tea genome and tea quality.</title>
        <authorList>
            <person name="Wei C."/>
            <person name="Yang H."/>
            <person name="Wang S."/>
            <person name="Zhao J."/>
            <person name="Liu C."/>
            <person name="Gao L."/>
            <person name="Xia E."/>
            <person name="Lu Y."/>
            <person name="Tai Y."/>
            <person name="She G."/>
            <person name="Sun J."/>
            <person name="Cao H."/>
            <person name="Tong W."/>
            <person name="Gao Q."/>
            <person name="Li Y."/>
            <person name="Deng W."/>
            <person name="Jiang X."/>
            <person name="Wang W."/>
            <person name="Chen Q."/>
            <person name="Zhang S."/>
            <person name="Li H."/>
            <person name="Wu J."/>
            <person name="Wang P."/>
            <person name="Li P."/>
            <person name="Shi C."/>
            <person name="Zheng F."/>
            <person name="Jian J."/>
            <person name="Huang B."/>
            <person name="Shan D."/>
            <person name="Shi M."/>
            <person name="Fang C."/>
            <person name="Yue Y."/>
            <person name="Li F."/>
            <person name="Li D."/>
            <person name="Wei S."/>
            <person name="Han B."/>
            <person name="Jiang C."/>
            <person name="Yin Y."/>
            <person name="Xia T."/>
            <person name="Zhang Z."/>
            <person name="Bennetzen J.L."/>
            <person name="Zhao S."/>
            <person name="Wan X."/>
        </authorList>
    </citation>
    <scope>NUCLEOTIDE SEQUENCE [LARGE SCALE GENOMIC DNA]</scope>
    <source>
        <strain evidence="8">cv. Shuchazao</strain>
        <tissue evidence="7">Leaf</tissue>
    </source>
</reference>
<keyword evidence="4 6" id="KW-1133">Transmembrane helix</keyword>
<feature type="transmembrane region" description="Helical" evidence="6">
    <location>
        <begin position="470"/>
        <end position="490"/>
    </location>
</feature>
<evidence type="ECO:0000313" key="8">
    <source>
        <dbReference type="Proteomes" id="UP000306102"/>
    </source>
</evidence>
<feature type="transmembrane region" description="Helical" evidence="6">
    <location>
        <begin position="247"/>
        <end position="264"/>
    </location>
</feature>
<evidence type="ECO:0000256" key="1">
    <source>
        <dbReference type="ARBA" id="ARBA00004141"/>
    </source>
</evidence>
<dbReference type="GO" id="GO:0042910">
    <property type="term" value="F:xenobiotic transmembrane transporter activity"/>
    <property type="evidence" value="ECO:0007669"/>
    <property type="project" value="InterPro"/>
</dbReference>
<dbReference type="EMBL" id="SDRB02007459">
    <property type="protein sequence ID" value="THG11086.1"/>
    <property type="molecule type" value="Genomic_DNA"/>
</dbReference>
<proteinExistence type="inferred from homology"/>
<comment type="caution">
    <text evidence="7">The sequence shown here is derived from an EMBL/GenBank/DDBJ whole genome shotgun (WGS) entry which is preliminary data.</text>
</comment>
<keyword evidence="3 6" id="KW-0812">Transmembrane</keyword>
<feature type="transmembrane region" description="Helical" evidence="6">
    <location>
        <begin position="276"/>
        <end position="299"/>
    </location>
</feature>
<dbReference type="Pfam" id="PF01554">
    <property type="entry name" value="MatE"/>
    <property type="match status" value="2"/>
</dbReference>